<dbReference type="PROSITE" id="PS51186">
    <property type="entry name" value="GNAT"/>
    <property type="match status" value="1"/>
</dbReference>
<gene>
    <name evidence="4" type="ORF">IAA97_05655</name>
</gene>
<dbReference type="Proteomes" id="UP000823615">
    <property type="component" value="Unassembled WGS sequence"/>
</dbReference>
<dbReference type="GO" id="GO:0016747">
    <property type="term" value="F:acyltransferase activity, transferring groups other than amino-acyl groups"/>
    <property type="evidence" value="ECO:0007669"/>
    <property type="project" value="InterPro"/>
</dbReference>
<feature type="domain" description="N-acetyltransferase" evidence="3">
    <location>
        <begin position="1"/>
        <end position="161"/>
    </location>
</feature>
<evidence type="ECO:0000259" key="3">
    <source>
        <dbReference type="PROSITE" id="PS51186"/>
    </source>
</evidence>
<dbReference type="InterPro" id="IPR016181">
    <property type="entry name" value="Acyl_CoA_acyltransferase"/>
</dbReference>
<dbReference type="EMBL" id="JADIMT010000068">
    <property type="protein sequence ID" value="MBO8436444.1"/>
    <property type="molecule type" value="Genomic_DNA"/>
</dbReference>
<evidence type="ECO:0000313" key="4">
    <source>
        <dbReference type="EMBL" id="MBO8436444.1"/>
    </source>
</evidence>
<dbReference type="PANTHER" id="PTHR43072:SF23">
    <property type="entry name" value="UPF0039 PROTEIN C11D3.02C"/>
    <property type="match status" value="1"/>
</dbReference>
<name>A0A9D9H5B3_9SPIO</name>
<evidence type="ECO:0000313" key="5">
    <source>
        <dbReference type="Proteomes" id="UP000823615"/>
    </source>
</evidence>
<dbReference type="CDD" id="cd04301">
    <property type="entry name" value="NAT_SF"/>
    <property type="match status" value="1"/>
</dbReference>
<evidence type="ECO:0000256" key="1">
    <source>
        <dbReference type="ARBA" id="ARBA00022679"/>
    </source>
</evidence>
<dbReference type="InterPro" id="IPR000182">
    <property type="entry name" value="GNAT_dom"/>
</dbReference>
<dbReference type="AlphaFoldDB" id="A0A9D9H5B3"/>
<keyword evidence="2" id="KW-0012">Acyltransferase</keyword>
<accession>A0A9D9H5B3</accession>
<dbReference type="SUPFAM" id="SSF55729">
    <property type="entry name" value="Acyl-CoA N-acyltransferases (Nat)"/>
    <property type="match status" value="1"/>
</dbReference>
<evidence type="ECO:0000256" key="2">
    <source>
        <dbReference type="ARBA" id="ARBA00023315"/>
    </source>
</evidence>
<dbReference type="Gene3D" id="3.40.630.30">
    <property type="match status" value="1"/>
</dbReference>
<dbReference type="Pfam" id="PF13420">
    <property type="entry name" value="Acetyltransf_4"/>
    <property type="match status" value="1"/>
</dbReference>
<dbReference type="PANTHER" id="PTHR43072">
    <property type="entry name" value="N-ACETYLTRANSFERASE"/>
    <property type="match status" value="1"/>
</dbReference>
<comment type="caution">
    <text evidence="4">The sequence shown here is derived from an EMBL/GenBank/DDBJ whole genome shotgun (WGS) entry which is preliminary data.</text>
</comment>
<proteinExistence type="predicted"/>
<sequence length="161" mass="18524">MIIRDATEKDAAAIASIFRYYVEETAISFEYEAPTDEAMRRKIIESANHLPYLVAEENNRILGYVYAHPFSQREAYRISAEVTIYLDKDCTGKGIGKALYEELERRLSGTEVRNLYAIVMYPGYGSIEFHEKMGYKTVGKLTDCGMKFGKLWSVVYMEKKL</sequence>
<reference evidence="4" key="1">
    <citation type="submission" date="2020-10" db="EMBL/GenBank/DDBJ databases">
        <authorList>
            <person name="Gilroy R."/>
        </authorList>
    </citation>
    <scope>NUCLEOTIDE SEQUENCE</scope>
    <source>
        <strain evidence="4">7293</strain>
    </source>
</reference>
<organism evidence="4 5">
    <name type="scientific">Candidatus Ornithospirochaeta stercoripullorum</name>
    <dbReference type="NCBI Taxonomy" id="2840899"/>
    <lineage>
        <taxon>Bacteria</taxon>
        <taxon>Pseudomonadati</taxon>
        <taxon>Spirochaetota</taxon>
        <taxon>Spirochaetia</taxon>
        <taxon>Spirochaetales</taxon>
        <taxon>Spirochaetaceae</taxon>
        <taxon>Spirochaetaceae incertae sedis</taxon>
        <taxon>Candidatus Ornithospirochaeta</taxon>
    </lineage>
</organism>
<keyword evidence="1" id="KW-0808">Transferase</keyword>
<protein>
    <submittedName>
        <fullName evidence="4">N-acetyltransferase</fullName>
    </submittedName>
</protein>
<reference evidence="4" key="2">
    <citation type="journal article" date="2021" name="PeerJ">
        <title>Extensive microbial diversity within the chicken gut microbiome revealed by metagenomics and culture.</title>
        <authorList>
            <person name="Gilroy R."/>
            <person name="Ravi A."/>
            <person name="Getino M."/>
            <person name="Pursley I."/>
            <person name="Horton D.L."/>
            <person name="Alikhan N.F."/>
            <person name="Baker D."/>
            <person name="Gharbi K."/>
            <person name="Hall N."/>
            <person name="Watson M."/>
            <person name="Adriaenssens E.M."/>
            <person name="Foster-Nyarko E."/>
            <person name="Jarju S."/>
            <person name="Secka A."/>
            <person name="Antonio M."/>
            <person name="Oren A."/>
            <person name="Chaudhuri R.R."/>
            <person name="La Ragione R."/>
            <person name="Hildebrand F."/>
            <person name="Pallen M.J."/>
        </authorList>
    </citation>
    <scope>NUCLEOTIDE SEQUENCE</scope>
    <source>
        <strain evidence="4">7293</strain>
    </source>
</reference>